<proteinExistence type="predicted"/>
<keyword evidence="1" id="KW-1133">Transmembrane helix</keyword>
<evidence type="ECO:0000313" key="2">
    <source>
        <dbReference type="EMBL" id="SEL42607.1"/>
    </source>
</evidence>
<gene>
    <name evidence="2" type="ORF">SAMN04488505_102244</name>
</gene>
<reference evidence="2 3" key="1">
    <citation type="submission" date="2016-10" db="EMBL/GenBank/DDBJ databases">
        <authorList>
            <person name="de Groot N.N."/>
        </authorList>
    </citation>
    <scope>NUCLEOTIDE SEQUENCE [LARGE SCALE GENOMIC DNA]</scope>
    <source>
        <strain evidence="2 3">DSM 21039</strain>
    </source>
</reference>
<dbReference type="STRING" id="573321.SAMN04488505_102244"/>
<protein>
    <submittedName>
        <fullName evidence="2">Uncharacterized protein</fullName>
    </submittedName>
</protein>
<keyword evidence="1" id="KW-0812">Transmembrane</keyword>
<evidence type="ECO:0000313" key="3">
    <source>
        <dbReference type="Proteomes" id="UP000198984"/>
    </source>
</evidence>
<dbReference type="Proteomes" id="UP000198984">
    <property type="component" value="Unassembled WGS sequence"/>
</dbReference>
<keyword evidence="1" id="KW-0472">Membrane</keyword>
<keyword evidence="3" id="KW-1185">Reference proteome</keyword>
<evidence type="ECO:0000256" key="1">
    <source>
        <dbReference type="SAM" id="Phobius"/>
    </source>
</evidence>
<accession>A0A1H7Q5N1</accession>
<feature type="transmembrane region" description="Helical" evidence="1">
    <location>
        <begin position="21"/>
        <end position="47"/>
    </location>
</feature>
<name>A0A1H7Q5N1_9BACT</name>
<dbReference type="EMBL" id="FOBB01000002">
    <property type="protein sequence ID" value="SEL42607.1"/>
    <property type="molecule type" value="Genomic_DNA"/>
</dbReference>
<sequence>MNFQKILKIRKGGIPLSGTFALMNTLAYIIYLLITYLVTVRVGFIFYRNGRLFILNLLRQDAALTDFINKILLVGYYLLNLATPR</sequence>
<organism evidence="2 3">
    <name type="scientific">Chitinophaga rupis</name>
    <dbReference type="NCBI Taxonomy" id="573321"/>
    <lineage>
        <taxon>Bacteria</taxon>
        <taxon>Pseudomonadati</taxon>
        <taxon>Bacteroidota</taxon>
        <taxon>Chitinophagia</taxon>
        <taxon>Chitinophagales</taxon>
        <taxon>Chitinophagaceae</taxon>
        <taxon>Chitinophaga</taxon>
    </lineage>
</organism>
<dbReference type="AlphaFoldDB" id="A0A1H7Q5N1"/>
<feature type="transmembrane region" description="Helical" evidence="1">
    <location>
        <begin position="67"/>
        <end position="83"/>
    </location>
</feature>